<sequence>MLRPSESVEMRQSSPRRRIAIERPSVAVAKRNARERTRVHTVNQAFLVLKFHLPALRQNSKRVSKLKILRAAINYIYSLADWLKSANTKTPPSLSSSSKGFKLPSQLASSSLVMPSSQQTQPTVPKFSLCDSFSAASYMKSFNDELVHSLYHSTASGLVSPSANPYMIDPFYYSSAYVPNGAAAAAGLYNPAVYP</sequence>
<feature type="domain" description="BHLH" evidence="2">
    <location>
        <begin position="26"/>
        <end position="79"/>
    </location>
</feature>
<dbReference type="CDD" id="cd11418">
    <property type="entry name" value="bHLH_TS_ASCL"/>
    <property type="match status" value="1"/>
</dbReference>
<dbReference type="GO" id="GO:0032502">
    <property type="term" value="P:developmental process"/>
    <property type="evidence" value="ECO:0007669"/>
    <property type="project" value="TreeGrafter"/>
</dbReference>
<dbReference type="InterPro" id="IPR050283">
    <property type="entry name" value="E-box_TF_Regulators"/>
</dbReference>
<protein>
    <recommendedName>
        <fullName evidence="2">BHLH domain-containing protein</fullName>
    </recommendedName>
</protein>
<evidence type="ECO:0000313" key="3">
    <source>
        <dbReference type="EMBL" id="TKR68086.1"/>
    </source>
</evidence>
<reference evidence="3 4" key="1">
    <citation type="journal article" date="2015" name="Genome Biol.">
        <title>Comparative genomics of Steinernema reveals deeply conserved gene regulatory networks.</title>
        <authorList>
            <person name="Dillman A.R."/>
            <person name="Macchietto M."/>
            <person name="Porter C.F."/>
            <person name="Rogers A."/>
            <person name="Williams B."/>
            <person name="Antoshechkin I."/>
            <person name="Lee M.M."/>
            <person name="Goodwin Z."/>
            <person name="Lu X."/>
            <person name="Lewis E.E."/>
            <person name="Goodrich-Blair H."/>
            <person name="Stock S.P."/>
            <person name="Adams B.J."/>
            <person name="Sternberg P.W."/>
            <person name="Mortazavi A."/>
        </authorList>
    </citation>
    <scope>NUCLEOTIDE SEQUENCE [LARGE SCALE GENOMIC DNA]</scope>
    <source>
        <strain evidence="3 4">ALL</strain>
    </source>
</reference>
<dbReference type="GO" id="GO:0000981">
    <property type="term" value="F:DNA-binding transcription factor activity, RNA polymerase II-specific"/>
    <property type="evidence" value="ECO:0007669"/>
    <property type="project" value="TreeGrafter"/>
</dbReference>
<comment type="caution">
    <text evidence="3">The sequence shown here is derived from an EMBL/GenBank/DDBJ whole genome shotgun (WGS) entry which is preliminary data.</text>
</comment>
<dbReference type="STRING" id="34508.A0A4U5MFS9"/>
<dbReference type="Proteomes" id="UP000298663">
    <property type="component" value="Unassembled WGS sequence"/>
</dbReference>
<dbReference type="GO" id="GO:0000977">
    <property type="term" value="F:RNA polymerase II transcription regulatory region sequence-specific DNA binding"/>
    <property type="evidence" value="ECO:0007669"/>
    <property type="project" value="TreeGrafter"/>
</dbReference>
<keyword evidence="4" id="KW-1185">Reference proteome</keyword>
<dbReference type="EMBL" id="AZBU02000008">
    <property type="protein sequence ID" value="TKR68086.1"/>
    <property type="molecule type" value="Genomic_DNA"/>
</dbReference>
<dbReference type="AlphaFoldDB" id="A0A4U5MFS9"/>
<dbReference type="GO" id="GO:0046983">
    <property type="term" value="F:protein dimerization activity"/>
    <property type="evidence" value="ECO:0007669"/>
    <property type="project" value="InterPro"/>
</dbReference>
<dbReference type="PROSITE" id="PS50888">
    <property type="entry name" value="BHLH"/>
    <property type="match status" value="1"/>
</dbReference>
<dbReference type="InterPro" id="IPR036638">
    <property type="entry name" value="HLH_DNA-bd_sf"/>
</dbReference>
<reference evidence="3 4" key="2">
    <citation type="journal article" date="2019" name="G3 (Bethesda)">
        <title>Hybrid Assembly of the Genome of the Entomopathogenic Nematode Steinernema carpocapsae Identifies the X-Chromosome.</title>
        <authorList>
            <person name="Serra L."/>
            <person name="Macchietto M."/>
            <person name="Macias-Munoz A."/>
            <person name="McGill C.J."/>
            <person name="Rodriguez I.M."/>
            <person name="Rodriguez B."/>
            <person name="Murad R."/>
            <person name="Mortazavi A."/>
        </authorList>
    </citation>
    <scope>NUCLEOTIDE SEQUENCE [LARGE SCALE GENOMIC DNA]</scope>
    <source>
        <strain evidence="3 4">ALL</strain>
    </source>
</reference>
<dbReference type="Gene3D" id="4.10.280.10">
    <property type="entry name" value="Helix-loop-helix DNA-binding domain"/>
    <property type="match status" value="1"/>
</dbReference>
<evidence type="ECO:0000259" key="2">
    <source>
        <dbReference type="PROSITE" id="PS50888"/>
    </source>
</evidence>
<evidence type="ECO:0000313" key="4">
    <source>
        <dbReference type="Proteomes" id="UP000298663"/>
    </source>
</evidence>
<dbReference type="Pfam" id="PF00010">
    <property type="entry name" value="HLH"/>
    <property type="match status" value="1"/>
</dbReference>
<organism evidence="3 4">
    <name type="scientific">Steinernema carpocapsae</name>
    <name type="common">Entomopathogenic nematode</name>
    <dbReference type="NCBI Taxonomy" id="34508"/>
    <lineage>
        <taxon>Eukaryota</taxon>
        <taxon>Metazoa</taxon>
        <taxon>Ecdysozoa</taxon>
        <taxon>Nematoda</taxon>
        <taxon>Chromadorea</taxon>
        <taxon>Rhabditida</taxon>
        <taxon>Tylenchina</taxon>
        <taxon>Panagrolaimomorpha</taxon>
        <taxon>Strongyloidoidea</taxon>
        <taxon>Steinernematidae</taxon>
        <taxon>Steinernema</taxon>
    </lineage>
</organism>
<dbReference type="SMART" id="SM00353">
    <property type="entry name" value="HLH"/>
    <property type="match status" value="1"/>
</dbReference>
<gene>
    <name evidence="3" type="ORF">L596_024125</name>
</gene>
<dbReference type="InterPro" id="IPR011598">
    <property type="entry name" value="bHLH_dom"/>
</dbReference>
<dbReference type="PANTHER" id="PTHR23349:SF108">
    <property type="entry name" value="BHLH DOMAIN-CONTAINING PROTEIN"/>
    <property type="match status" value="1"/>
</dbReference>
<proteinExistence type="predicted"/>
<dbReference type="SUPFAM" id="SSF47459">
    <property type="entry name" value="HLH, helix-loop-helix DNA-binding domain"/>
    <property type="match status" value="1"/>
</dbReference>
<name>A0A4U5MFS9_STECR</name>
<evidence type="ECO:0000256" key="1">
    <source>
        <dbReference type="ARBA" id="ARBA00023125"/>
    </source>
</evidence>
<dbReference type="OrthoDB" id="6241467at2759"/>
<dbReference type="PANTHER" id="PTHR23349">
    <property type="entry name" value="BASIC HELIX-LOOP-HELIX TRANSCRIPTION FACTOR, TWIST"/>
    <property type="match status" value="1"/>
</dbReference>
<accession>A0A4U5MFS9</accession>
<keyword evidence="1" id="KW-0238">DNA-binding</keyword>